<accession>A0A2N9J2B6</accession>
<dbReference type="AlphaFoldDB" id="A0A2N9J2B6"/>
<evidence type="ECO:0008006" key="2">
    <source>
        <dbReference type="Google" id="ProtNLM"/>
    </source>
</evidence>
<proteinExistence type="predicted"/>
<evidence type="ECO:0000313" key="1">
    <source>
        <dbReference type="EMBL" id="SPD30471.1"/>
    </source>
</evidence>
<sequence>MSPGKVFGGSKSCKRVVVIEWCCMCKKAEETVDHLLWVMPYTILEVLASWKVRFVRRGNGVLLCLMWHLKGTE</sequence>
<gene>
    <name evidence="1" type="ORF">FSB_LOCUS58353</name>
</gene>
<dbReference type="EMBL" id="OIVN01006318">
    <property type="protein sequence ID" value="SPD30471.1"/>
    <property type="molecule type" value="Genomic_DNA"/>
</dbReference>
<protein>
    <recommendedName>
        <fullName evidence="2">Reverse transcriptase zinc-binding domain-containing protein</fullName>
    </recommendedName>
</protein>
<reference evidence="1" key="1">
    <citation type="submission" date="2018-02" db="EMBL/GenBank/DDBJ databases">
        <authorList>
            <person name="Cohen D.B."/>
            <person name="Kent A.D."/>
        </authorList>
    </citation>
    <scope>NUCLEOTIDE SEQUENCE</scope>
</reference>
<name>A0A2N9J2B6_FAGSY</name>
<organism evidence="1">
    <name type="scientific">Fagus sylvatica</name>
    <name type="common">Beechnut</name>
    <dbReference type="NCBI Taxonomy" id="28930"/>
    <lineage>
        <taxon>Eukaryota</taxon>
        <taxon>Viridiplantae</taxon>
        <taxon>Streptophyta</taxon>
        <taxon>Embryophyta</taxon>
        <taxon>Tracheophyta</taxon>
        <taxon>Spermatophyta</taxon>
        <taxon>Magnoliopsida</taxon>
        <taxon>eudicotyledons</taxon>
        <taxon>Gunneridae</taxon>
        <taxon>Pentapetalae</taxon>
        <taxon>rosids</taxon>
        <taxon>fabids</taxon>
        <taxon>Fagales</taxon>
        <taxon>Fagaceae</taxon>
        <taxon>Fagus</taxon>
    </lineage>
</organism>